<accession>A0A0D0CEN5</accession>
<gene>
    <name evidence="1" type="ORF">PAXRUDRAFT_833008</name>
</gene>
<reference evidence="2" key="2">
    <citation type="submission" date="2015-01" db="EMBL/GenBank/DDBJ databases">
        <title>Evolutionary Origins and Diversification of the Mycorrhizal Mutualists.</title>
        <authorList>
            <consortium name="DOE Joint Genome Institute"/>
            <consortium name="Mycorrhizal Genomics Consortium"/>
            <person name="Kohler A."/>
            <person name="Kuo A."/>
            <person name="Nagy L.G."/>
            <person name="Floudas D."/>
            <person name="Copeland A."/>
            <person name="Barry K.W."/>
            <person name="Cichocki N."/>
            <person name="Veneault-Fourrey C."/>
            <person name="LaButti K."/>
            <person name="Lindquist E.A."/>
            <person name="Lipzen A."/>
            <person name="Lundell T."/>
            <person name="Morin E."/>
            <person name="Murat C."/>
            <person name="Riley R."/>
            <person name="Ohm R."/>
            <person name="Sun H."/>
            <person name="Tunlid A."/>
            <person name="Henrissat B."/>
            <person name="Grigoriev I.V."/>
            <person name="Hibbett D.S."/>
            <person name="Martin F."/>
        </authorList>
    </citation>
    <scope>NUCLEOTIDE SEQUENCE [LARGE SCALE GENOMIC DNA]</scope>
    <source>
        <strain evidence="2">Ve08.2h10</strain>
    </source>
</reference>
<dbReference type="AlphaFoldDB" id="A0A0D0CEN5"/>
<dbReference type="EMBL" id="KN825842">
    <property type="protein sequence ID" value="KIK81207.1"/>
    <property type="molecule type" value="Genomic_DNA"/>
</dbReference>
<dbReference type="HOGENOM" id="CLU_2961471_0_0_1"/>
<dbReference type="InParanoid" id="A0A0D0CEN5"/>
<keyword evidence="2" id="KW-1185">Reference proteome</keyword>
<evidence type="ECO:0000313" key="1">
    <source>
        <dbReference type="EMBL" id="KIK81207.1"/>
    </source>
</evidence>
<organism evidence="1 2">
    <name type="scientific">Paxillus rubicundulus Ve08.2h10</name>
    <dbReference type="NCBI Taxonomy" id="930991"/>
    <lineage>
        <taxon>Eukaryota</taxon>
        <taxon>Fungi</taxon>
        <taxon>Dikarya</taxon>
        <taxon>Basidiomycota</taxon>
        <taxon>Agaricomycotina</taxon>
        <taxon>Agaricomycetes</taxon>
        <taxon>Agaricomycetidae</taxon>
        <taxon>Boletales</taxon>
        <taxon>Paxilineae</taxon>
        <taxon>Paxillaceae</taxon>
        <taxon>Paxillus</taxon>
    </lineage>
</organism>
<dbReference type="Proteomes" id="UP000054538">
    <property type="component" value="Unassembled WGS sequence"/>
</dbReference>
<evidence type="ECO:0000313" key="2">
    <source>
        <dbReference type="Proteomes" id="UP000054538"/>
    </source>
</evidence>
<reference evidence="1 2" key="1">
    <citation type="submission" date="2014-04" db="EMBL/GenBank/DDBJ databases">
        <authorList>
            <consortium name="DOE Joint Genome Institute"/>
            <person name="Kuo A."/>
            <person name="Kohler A."/>
            <person name="Jargeat P."/>
            <person name="Nagy L.G."/>
            <person name="Floudas D."/>
            <person name="Copeland A."/>
            <person name="Barry K.W."/>
            <person name="Cichocki N."/>
            <person name="Veneault-Fourrey C."/>
            <person name="LaButti K."/>
            <person name="Lindquist E.A."/>
            <person name="Lipzen A."/>
            <person name="Lundell T."/>
            <person name="Morin E."/>
            <person name="Murat C."/>
            <person name="Sun H."/>
            <person name="Tunlid A."/>
            <person name="Henrissat B."/>
            <person name="Grigoriev I.V."/>
            <person name="Hibbett D.S."/>
            <person name="Martin F."/>
            <person name="Nordberg H.P."/>
            <person name="Cantor M.N."/>
            <person name="Hua S.X."/>
        </authorList>
    </citation>
    <scope>NUCLEOTIDE SEQUENCE [LARGE SCALE GENOMIC DNA]</scope>
    <source>
        <strain evidence="1 2">Ve08.2h10</strain>
    </source>
</reference>
<proteinExistence type="predicted"/>
<name>A0A0D0CEN5_9AGAM</name>
<sequence>MVVVTGTDMMVVDKRPLNRRVDYREVTLESDVRSPVMSSRRTKFINNYVTRLSQLERGH</sequence>
<protein>
    <submittedName>
        <fullName evidence="1">Uncharacterized protein</fullName>
    </submittedName>
</protein>